<keyword evidence="5 7" id="KW-1133">Transmembrane helix</keyword>
<feature type="transmembrane region" description="Helical" evidence="7">
    <location>
        <begin position="92"/>
        <end position="114"/>
    </location>
</feature>
<evidence type="ECO:0000256" key="6">
    <source>
        <dbReference type="ARBA" id="ARBA00023136"/>
    </source>
</evidence>
<dbReference type="PANTHER" id="PTHR30193">
    <property type="entry name" value="ABC TRANSPORTER PERMEASE PROTEIN"/>
    <property type="match status" value="1"/>
</dbReference>
<evidence type="ECO:0000256" key="4">
    <source>
        <dbReference type="ARBA" id="ARBA00022692"/>
    </source>
</evidence>
<dbReference type="PROSITE" id="PS50928">
    <property type="entry name" value="ABC_TM1"/>
    <property type="match status" value="1"/>
</dbReference>
<dbReference type="SUPFAM" id="SSF161098">
    <property type="entry name" value="MetI-like"/>
    <property type="match status" value="1"/>
</dbReference>
<keyword evidence="6 7" id="KW-0472">Membrane</keyword>
<evidence type="ECO:0000313" key="9">
    <source>
        <dbReference type="EMBL" id="GBG08033.1"/>
    </source>
</evidence>
<evidence type="ECO:0000259" key="8">
    <source>
        <dbReference type="PROSITE" id="PS50928"/>
    </source>
</evidence>
<evidence type="ECO:0000256" key="1">
    <source>
        <dbReference type="ARBA" id="ARBA00004651"/>
    </source>
</evidence>
<keyword evidence="4 7" id="KW-0812">Transmembrane</keyword>
<dbReference type="InterPro" id="IPR051393">
    <property type="entry name" value="ABC_transporter_permease"/>
</dbReference>
<feature type="transmembrane region" description="Helical" evidence="7">
    <location>
        <begin position="284"/>
        <end position="305"/>
    </location>
</feature>
<sequence>MIQKQERAASLNYGNRPGWKSKEASQKWIFILMATIPAFGGYLLFTLYPNLLSVYYALLDWDGIREPKFVGIQNFIVMFEDPFVWRALKNNVLYGVIVPPFVIVVSILLSYILVYKSYRMNAVYKVLFFFPNVLSVVAVALLWAFIYDGSFGILNAGLKLVGIDVGNYYWLGEKSTAMWAIIPPTVWWAVGFYFVIFMNAMVGIPKSLYEAAILEGASHRQRLVQITFPLLMPIIRVSAIFLMLSMFKGFENILILTNGGPSGSTNVIGLYMFNIAFGTGNHNYGYASAIGMFLFVILVLAKLLIDKLTAGRDAEY</sequence>
<dbReference type="GO" id="GO:0005886">
    <property type="term" value="C:plasma membrane"/>
    <property type="evidence" value="ECO:0007669"/>
    <property type="project" value="UniProtKB-SubCell"/>
</dbReference>
<dbReference type="AlphaFoldDB" id="A0A2R5EW68"/>
<reference evidence="9 10" key="1">
    <citation type="submission" date="2017-08" db="EMBL/GenBank/DDBJ databases">
        <title>Substantial Increase in Enzyme Production by Combined Drug-Resistance Mutations in Paenibacillus agaridevorans.</title>
        <authorList>
            <person name="Tanaka Y."/>
            <person name="Funane K."/>
            <person name="Hosaka T."/>
            <person name="Shiwa Y."/>
            <person name="Fujita N."/>
            <person name="Miyazaki T."/>
            <person name="Yoshikawa H."/>
            <person name="Murakami K."/>
            <person name="Kasahara K."/>
            <person name="Inaoka T."/>
            <person name="Hiraga Y."/>
            <person name="Ochi K."/>
        </authorList>
    </citation>
    <scope>NUCLEOTIDE SEQUENCE [LARGE SCALE GENOMIC DNA]</scope>
    <source>
        <strain evidence="9 10">T-3040</strain>
    </source>
</reference>
<feature type="transmembrane region" description="Helical" evidence="7">
    <location>
        <begin position="126"/>
        <end position="146"/>
    </location>
</feature>
<keyword evidence="10" id="KW-1185">Reference proteome</keyword>
<dbReference type="InterPro" id="IPR035906">
    <property type="entry name" value="MetI-like_sf"/>
</dbReference>
<name>A0A2R5EW68_9BACL</name>
<feature type="transmembrane region" description="Helical" evidence="7">
    <location>
        <begin position="223"/>
        <end position="247"/>
    </location>
</feature>
<dbReference type="EMBL" id="BDQX01000129">
    <property type="protein sequence ID" value="GBG08033.1"/>
    <property type="molecule type" value="Genomic_DNA"/>
</dbReference>
<evidence type="ECO:0000256" key="3">
    <source>
        <dbReference type="ARBA" id="ARBA00022475"/>
    </source>
</evidence>
<comment type="similarity">
    <text evidence="7">Belongs to the binding-protein-dependent transport system permease family.</text>
</comment>
<dbReference type="InterPro" id="IPR000515">
    <property type="entry name" value="MetI-like"/>
</dbReference>
<evidence type="ECO:0000313" key="10">
    <source>
        <dbReference type="Proteomes" id="UP000245202"/>
    </source>
</evidence>
<dbReference type="Proteomes" id="UP000245202">
    <property type="component" value="Unassembled WGS sequence"/>
</dbReference>
<evidence type="ECO:0000256" key="5">
    <source>
        <dbReference type="ARBA" id="ARBA00022989"/>
    </source>
</evidence>
<evidence type="ECO:0000256" key="7">
    <source>
        <dbReference type="RuleBase" id="RU363032"/>
    </source>
</evidence>
<keyword evidence="2 7" id="KW-0813">Transport</keyword>
<accession>A0A2R5EW68</accession>
<dbReference type="GO" id="GO:0055085">
    <property type="term" value="P:transmembrane transport"/>
    <property type="evidence" value="ECO:0007669"/>
    <property type="project" value="InterPro"/>
</dbReference>
<dbReference type="Pfam" id="PF00528">
    <property type="entry name" value="BPD_transp_1"/>
    <property type="match status" value="1"/>
</dbReference>
<dbReference type="RefSeq" id="WP_246608466.1">
    <property type="nucleotide sequence ID" value="NZ_BDQX01000129.1"/>
</dbReference>
<evidence type="ECO:0000256" key="2">
    <source>
        <dbReference type="ARBA" id="ARBA00022448"/>
    </source>
</evidence>
<comment type="caution">
    <text evidence="9">The sequence shown here is derived from an EMBL/GenBank/DDBJ whole genome shotgun (WGS) entry which is preliminary data.</text>
</comment>
<dbReference type="PANTHER" id="PTHR30193:SF41">
    <property type="entry name" value="DIACETYLCHITOBIOSE UPTAKE SYSTEM PERMEASE PROTEIN NGCF"/>
    <property type="match status" value="1"/>
</dbReference>
<feature type="transmembrane region" description="Helical" evidence="7">
    <location>
        <begin position="177"/>
        <end position="202"/>
    </location>
</feature>
<feature type="transmembrane region" description="Helical" evidence="7">
    <location>
        <begin position="28"/>
        <end position="48"/>
    </location>
</feature>
<comment type="subcellular location">
    <subcellularLocation>
        <location evidence="1 7">Cell membrane</location>
        <topology evidence="1 7">Multi-pass membrane protein</topology>
    </subcellularLocation>
</comment>
<protein>
    <submittedName>
        <fullName evidence="9">ABC transporter permease</fullName>
    </submittedName>
</protein>
<gene>
    <name evidence="9" type="ORF">PAT3040_02600</name>
</gene>
<keyword evidence="3" id="KW-1003">Cell membrane</keyword>
<proteinExistence type="inferred from homology"/>
<organism evidence="9 10">
    <name type="scientific">Paenibacillus agaridevorans</name>
    <dbReference type="NCBI Taxonomy" id="171404"/>
    <lineage>
        <taxon>Bacteria</taxon>
        <taxon>Bacillati</taxon>
        <taxon>Bacillota</taxon>
        <taxon>Bacilli</taxon>
        <taxon>Bacillales</taxon>
        <taxon>Paenibacillaceae</taxon>
        <taxon>Paenibacillus</taxon>
    </lineage>
</organism>
<dbReference type="CDD" id="cd06261">
    <property type="entry name" value="TM_PBP2"/>
    <property type="match status" value="1"/>
</dbReference>
<dbReference type="Gene3D" id="1.10.3720.10">
    <property type="entry name" value="MetI-like"/>
    <property type="match status" value="1"/>
</dbReference>
<feature type="domain" description="ABC transmembrane type-1" evidence="8">
    <location>
        <begin position="88"/>
        <end position="305"/>
    </location>
</feature>